<dbReference type="OrthoDB" id="7744760at2"/>
<protein>
    <submittedName>
        <fullName evidence="2">Uncharacterized protein</fullName>
    </submittedName>
</protein>
<accession>A0A1M6LIM8</accession>
<organism evidence="2 3">
    <name type="scientific">Shimia gijangensis</name>
    <dbReference type="NCBI Taxonomy" id="1470563"/>
    <lineage>
        <taxon>Bacteria</taxon>
        <taxon>Pseudomonadati</taxon>
        <taxon>Pseudomonadota</taxon>
        <taxon>Alphaproteobacteria</taxon>
        <taxon>Rhodobacterales</taxon>
        <taxon>Roseobacteraceae</taxon>
    </lineage>
</organism>
<sequence>MGLEKSIQKLDKYLERLSQGKAKKIKPSDLAKVERKLQAKKELLTAELEEAQKTSKKERLAGKLSVVNKQLERANWLRQKLSGSIEDAH</sequence>
<dbReference type="EMBL" id="FQZQ01000012">
    <property type="protein sequence ID" value="SHJ71053.1"/>
    <property type="molecule type" value="Genomic_DNA"/>
</dbReference>
<dbReference type="RefSeq" id="WP_073252683.1">
    <property type="nucleotide sequence ID" value="NZ_FQZQ01000012.1"/>
</dbReference>
<proteinExistence type="predicted"/>
<dbReference type="Proteomes" id="UP000183982">
    <property type="component" value="Unassembled WGS sequence"/>
</dbReference>
<keyword evidence="1" id="KW-0175">Coiled coil</keyword>
<gene>
    <name evidence="2" type="ORF">SAMN05444000_11211</name>
</gene>
<reference evidence="3" key="1">
    <citation type="submission" date="2016-11" db="EMBL/GenBank/DDBJ databases">
        <authorList>
            <person name="Varghese N."/>
            <person name="Submissions S."/>
        </authorList>
    </citation>
    <scope>NUCLEOTIDE SEQUENCE [LARGE SCALE GENOMIC DNA]</scope>
    <source>
        <strain evidence="3">DSM 100564</strain>
    </source>
</reference>
<evidence type="ECO:0000256" key="1">
    <source>
        <dbReference type="SAM" id="Coils"/>
    </source>
</evidence>
<feature type="coiled-coil region" evidence="1">
    <location>
        <begin position="30"/>
        <end position="61"/>
    </location>
</feature>
<dbReference type="STRING" id="1470563.SAMN05444000_11211"/>
<keyword evidence="3" id="KW-1185">Reference proteome</keyword>
<evidence type="ECO:0000313" key="3">
    <source>
        <dbReference type="Proteomes" id="UP000183982"/>
    </source>
</evidence>
<name>A0A1M6LIM8_9RHOB</name>
<dbReference type="AlphaFoldDB" id="A0A1M6LIM8"/>
<evidence type="ECO:0000313" key="2">
    <source>
        <dbReference type="EMBL" id="SHJ71053.1"/>
    </source>
</evidence>